<reference evidence="1" key="2">
    <citation type="submission" date="2020-09" db="EMBL/GenBank/DDBJ databases">
        <authorList>
            <person name="Sun Q."/>
            <person name="Zhou Y."/>
        </authorList>
    </citation>
    <scope>NUCLEOTIDE SEQUENCE</scope>
    <source>
        <strain evidence="1">CGMCC 1.15085</strain>
    </source>
</reference>
<protein>
    <submittedName>
        <fullName evidence="1">Uncharacterized protein</fullName>
    </submittedName>
</protein>
<evidence type="ECO:0000313" key="1">
    <source>
        <dbReference type="EMBL" id="GGB39315.1"/>
    </source>
</evidence>
<keyword evidence="2" id="KW-1185">Reference proteome</keyword>
<proteinExistence type="predicted"/>
<accession>A0A916WX48</accession>
<sequence length="189" mass="20237">MGTARYGGRVRWQDLFADLEAQLLAEQRRELQAEVADRTRRERAEVSVLDRAARSVGTVITVVTGAGSVRGTLDDLGKDWLLVQEEGRHAALVPMPAVTALVGLGTRSDDDRGMGRRFGLGVALRAVARDRAPVAIHDVVGGLATGTIDKVGADHLDLAEHPADAVRRARALTGHRVVPFAAIGIVRRA</sequence>
<dbReference type="AlphaFoldDB" id="A0A916WX48"/>
<gene>
    <name evidence="1" type="ORF">GCM10011492_32610</name>
</gene>
<dbReference type="Proteomes" id="UP000636793">
    <property type="component" value="Unassembled WGS sequence"/>
</dbReference>
<name>A0A916WX48_9MICO</name>
<reference evidence="1" key="1">
    <citation type="journal article" date="2014" name="Int. J. Syst. Evol. Microbiol.">
        <title>Complete genome sequence of Corynebacterium casei LMG S-19264T (=DSM 44701T), isolated from a smear-ripened cheese.</title>
        <authorList>
            <consortium name="US DOE Joint Genome Institute (JGI-PGF)"/>
            <person name="Walter F."/>
            <person name="Albersmeier A."/>
            <person name="Kalinowski J."/>
            <person name="Ruckert C."/>
        </authorList>
    </citation>
    <scope>NUCLEOTIDE SEQUENCE</scope>
    <source>
        <strain evidence="1">CGMCC 1.15085</strain>
    </source>
</reference>
<comment type="caution">
    <text evidence="1">The sequence shown here is derived from an EMBL/GenBank/DDBJ whole genome shotgun (WGS) entry which is preliminary data.</text>
</comment>
<evidence type="ECO:0000313" key="2">
    <source>
        <dbReference type="Proteomes" id="UP000636793"/>
    </source>
</evidence>
<organism evidence="1 2">
    <name type="scientific">Flexivirga endophytica</name>
    <dbReference type="NCBI Taxonomy" id="1849103"/>
    <lineage>
        <taxon>Bacteria</taxon>
        <taxon>Bacillati</taxon>
        <taxon>Actinomycetota</taxon>
        <taxon>Actinomycetes</taxon>
        <taxon>Micrococcales</taxon>
        <taxon>Dermacoccaceae</taxon>
        <taxon>Flexivirga</taxon>
    </lineage>
</organism>
<dbReference type="EMBL" id="BMHI01000005">
    <property type="protein sequence ID" value="GGB39315.1"/>
    <property type="molecule type" value="Genomic_DNA"/>
</dbReference>